<dbReference type="AlphaFoldDB" id="A0A6G1KHH6"/>
<organism evidence="2 3">
    <name type="scientific">Pleomassaria siparia CBS 279.74</name>
    <dbReference type="NCBI Taxonomy" id="1314801"/>
    <lineage>
        <taxon>Eukaryota</taxon>
        <taxon>Fungi</taxon>
        <taxon>Dikarya</taxon>
        <taxon>Ascomycota</taxon>
        <taxon>Pezizomycotina</taxon>
        <taxon>Dothideomycetes</taxon>
        <taxon>Pleosporomycetidae</taxon>
        <taxon>Pleosporales</taxon>
        <taxon>Pleomassariaceae</taxon>
        <taxon>Pleomassaria</taxon>
    </lineage>
</organism>
<accession>A0A6G1KHH6</accession>
<dbReference type="EMBL" id="MU005767">
    <property type="protein sequence ID" value="KAF2711932.1"/>
    <property type="molecule type" value="Genomic_DNA"/>
</dbReference>
<dbReference type="Proteomes" id="UP000799428">
    <property type="component" value="Unassembled WGS sequence"/>
</dbReference>
<proteinExistence type="predicted"/>
<feature type="compositionally biased region" description="Low complexity" evidence="1">
    <location>
        <begin position="1"/>
        <end position="17"/>
    </location>
</feature>
<evidence type="ECO:0000256" key="1">
    <source>
        <dbReference type="SAM" id="MobiDB-lite"/>
    </source>
</evidence>
<evidence type="ECO:0000313" key="2">
    <source>
        <dbReference type="EMBL" id="KAF2711932.1"/>
    </source>
</evidence>
<protein>
    <submittedName>
        <fullName evidence="2">Uncharacterized protein</fullName>
    </submittedName>
</protein>
<feature type="region of interest" description="Disordered" evidence="1">
    <location>
        <begin position="299"/>
        <end position="343"/>
    </location>
</feature>
<sequence>MTKATTTTTTTTTKLLTNFMSPPKEMAQNPAESEDFRDSIQRILLLLQRIELFDRAPNAVHDLVHLITNPQPGNYPPADIVANKKLVTLMLIRHSMNVKAIVLPPHEKALQAEKEQEGFHNMTYPNWTSGTPLARAPISKHPLPGFEGYALSPNGFLNRSKNTLAPHDVESMTTARLHAEMRNSCYPPTEQNISQGLRQLLAGTKKHTTEDDPTSNGVIPGLHHTGAANSPIRGYVQKFAPTNGLIARMQKLRGARREPRVRDSYHFEESECPNPFLSFLTHPVQRMASTPVLGPRPAHHYLRPSLYPDEPQNGVAQARQAGSIPDRHELTICGPFSKRRTPQ</sequence>
<dbReference type="OrthoDB" id="3681043at2759"/>
<gene>
    <name evidence="2" type="ORF">K504DRAFT_500576</name>
</gene>
<keyword evidence="3" id="KW-1185">Reference proteome</keyword>
<evidence type="ECO:0000313" key="3">
    <source>
        <dbReference type="Proteomes" id="UP000799428"/>
    </source>
</evidence>
<feature type="region of interest" description="Disordered" evidence="1">
    <location>
        <begin position="1"/>
        <end position="34"/>
    </location>
</feature>
<name>A0A6G1KHH6_9PLEO</name>
<reference evidence="2" key="1">
    <citation type="journal article" date="2020" name="Stud. Mycol.">
        <title>101 Dothideomycetes genomes: a test case for predicting lifestyles and emergence of pathogens.</title>
        <authorList>
            <person name="Haridas S."/>
            <person name="Albert R."/>
            <person name="Binder M."/>
            <person name="Bloem J."/>
            <person name="Labutti K."/>
            <person name="Salamov A."/>
            <person name="Andreopoulos B."/>
            <person name="Baker S."/>
            <person name="Barry K."/>
            <person name="Bills G."/>
            <person name="Bluhm B."/>
            <person name="Cannon C."/>
            <person name="Castanera R."/>
            <person name="Culley D."/>
            <person name="Daum C."/>
            <person name="Ezra D."/>
            <person name="Gonzalez J."/>
            <person name="Henrissat B."/>
            <person name="Kuo A."/>
            <person name="Liang C."/>
            <person name="Lipzen A."/>
            <person name="Lutzoni F."/>
            <person name="Magnuson J."/>
            <person name="Mondo S."/>
            <person name="Nolan M."/>
            <person name="Ohm R."/>
            <person name="Pangilinan J."/>
            <person name="Park H.-J."/>
            <person name="Ramirez L."/>
            <person name="Alfaro M."/>
            <person name="Sun H."/>
            <person name="Tritt A."/>
            <person name="Yoshinaga Y."/>
            <person name="Zwiers L.-H."/>
            <person name="Turgeon B."/>
            <person name="Goodwin S."/>
            <person name="Spatafora J."/>
            <person name="Crous P."/>
            <person name="Grigoriev I."/>
        </authorList>
    </citation>
    <scope>NUCLEOTIDE SEQUENCE</scope>
    <source>
        <strain evidence="2">CBS 279.74</strain>
    </source>
</reference>